<sequence>MNSSLEISVICKSLDGVRSMNDIRNWKKCEGCHKISCVCGELTKSPTFKLRSRVSPNNFKHHITTTEKARSNPGLGCVVSPNFSGSSSFYIPYFHSKKKVNFESTYQQGNIFKSRSTQVLRPNLKSRLSISNLAKLNFEKDSQLKEKIINLGLRYVADPETRYQRKRLLELLYNLIRKGEKVDYACTTKGKLEEISTFLIKHNSELNFEKFIFKGNEKDHAIIQRFDEFLKTFSTSIWL</sequence>
<dbReference type="EMBL" id="MPUH01000542">
    <property type="protein sequence ID" value="OMJ78048.1"/>
    <property type="molecule type" value="Genomic_DNA"/>
</dbReference>
<protein>
    <submittedName>
        <fullName evidence="1">Uncharacterized protein</fullName>
    </submittedName>
</protein>
<proteinExistence type="predicted"/>
<dbReference type="OrthoDB" id="10655131at2759"/>
<gene>
    <name evidence="1" type="ORF">SteCoe_22251</name>
</gene>
<dbReference type="Proteomes" id="UP000187209">
    <property type="component" value="Unassembled WGS sequence"/>
</dbReference>
<evidence type="ECO:0000313" key="2">
    <source>
        <dbReference type="Proteomes" id="UP000187209"/>
    </source>
</evidence>
<organism evidence="1 2">
    <name type="scientific">Stentor coeruleus</name>
    <dbReference type="NCBI Taxonomy" id="5963"/>
    <lineage>
        <taxon>Eukaryota</taxon>
        <taxon>Sar</taxon>
        <taxon>Alveolata</taxon>
        <taxon>Ciliophora</taxon>
        <taxon>Postciliodesmatophora</taxon>
        <taxon>Heterotrichea</taxon>
        <taxon>Heterotrichida</taxon>
        <taxon>Stentoridae</taxon>
        <taxon>Stentor</taxon>
    </lineage>
</organism>
<keyword evidence="2" id="KW-1185">Reference proteome</keyword>
<accession>A0A1R2BMQ8</accession>
<reference evidence="1 2" key="1">
    <citation type="submission" date="2016-11" db="EMBL/GenBank/DDBJ databases">
        <title>The macronuclear genome of Stentor coeruleus: a giant cell with tiny introns.</title>
        <authorList>
            <person name="Slabodnick M."/>
            <person name="Ruby J.G."/>
            <person name="Reiff S.B."/>
            <person name="Swart E.C."/>
            <person name="Gosai S."/>
            <person name="Prabakaran S."/>
            <person name="Witkowska E."/>
            <person name="Larue G.E."/>
            <person name="Fisher S."/>
            <person name="Freeman R.M."/>
            <person name="Gunawardena J."/>
            <person name="Chu W."/>
            <person name="Stover N.A."/>
            <person name="Gregory B.D."/>
            <person name="Nowacki M."/>
            <person name="Derisi J."/>
            <person name="Roy S.W."/>
            <person name="Marshall W.F."/>
            <person name="Sood P."/>
        </authorList>
    </citation>
    <scope>NUCLEOTIDE SEQUENCE [LARGE SCALE GENOMIC DNA]</scope>
    <source>
        <strain evidence="1">WM001</strain>
    </source>
</reference>
<comment type="caution">
    <text evidence="1">The sequence shown here is derived from an EMBL/GenBank/DDBJ whole genome shotgun (WGS) entry which is preliminary data.</text>
</comment>
<dbReference type="AlphaFoldDB" id="A0A1R2BMQ8"/>
<name>A0A1R2BMQ8_9CILI</name>
<evidence type="ECO:0000313" key="1">
    <source>
        <dbReference type="EMBL" id="OMJ78048.1"/>
    </source>
</evidence>